<evidence type="ECO:0000313" key="2">
    <source>
        <dbReference type="EMBL" id="MEQ2301659.1"/>
    </source>
</evidence>
<sequence length="118" mass="12856">MTVVFLSPSDVRYLSVVEHFPRSRLDLWSRDGVHLSDHPGMEVLAQLLWAASYTQLESSAPKSPAPPPAPVTPPPPVVRRPPPPQAGCGQRGSSSASFGPFRLDCCPWWPEGNGCILR</sequence>
<dbReference type="Proteomes" id="UP001469553">
    <property type="component" value="Unassembled WGS sequence"/>
</dbReference>
<feature type="region of interest" description="Disordered" evidence="1">
    <location>
        <begin position="58"/>
        <end position="96"/>
    </location>
</feature>
<comment type="caution">
    <text evidence="2">The sequence shown here is derived from an EMBL/GenBank/DDBJ whole genome shotgun (WGS) entry which is preliminary data.</text>
</comment>
<organism evidence="2 3">
    <name type="scientific">Ameca splendens</name>
    <dbReference type="NCBI Taxonomy" id="208324"/>
    <lineage>
        <taxon>Eukaryota</taxon>
        <taxon>Metazoa</taxon>
        <taxon>Chordata</taxon>
        <taxon>Craniata</taxon>
        <taxon>Vertebrata</taxon>
        <taxon>Euteleostomi</taxon>
        <taxon>Actinopterygii</taxon>
        <taxon>Neopterygii</taxon>
        <taxon>Teleostei</taxon>
        <taxon>Neoteleostei</taxon>
        <taxon>Acanthomorphata</taxon>
        <taxon>Ovalentaria</taxon>
        <taxon>Atherinomorphae</taxon>
        <taxon>Cyprinodontiformes</taxon>
        <taxon>Goodeidae</taxon>
        <taxon>Ameca</taxon>
    </lineage>
</organism>
<dbReference type="EMBL" id="JAHRIP010054040">
    <property type="protein sequence ID" value="MEQ2301659.1"/>
    <property type="molecule type" value="Genomic_DNA"/>
</dbReference>
<name>A0ABV0Z611_9TELE</name>
<evidence type="ECO:0000313" key="3">
    <source>
        <dbReference type="Proteomes" id="UP001469553"/>
    </source>
</evidence>
<reference evidence="2 3" key="1">
    <citation type="submission" date="2021-06" db="EMBL/GenBank/DDBJ databases">
        <authorList>
            <person name="Palmer J.M."/>
        </authorList>
    </citation>
    <scope>NUCLEOTIDE SEQUENCE [LARGE SCALE GENOMIC DNA]</scope>
    <source>
        <strain evidence="2 3">AS_MEX2019</strain>
        <tissue evidence="2">Muscle</tissue>
    </source>
</reference>
<evidence type="ECO:0000256" key="1">
    <source>
        <dbReference type="SAM" id="MobiDB-lite"/>
    </source>
</evidence>
<keyword evidence="3" id="KW-1185">Reference proteome</keyword>
<protein>
    <submittedName>
        <fullName evidence="2">Uncharacterized protein</fullName>
    </submittedName>
</protein>
<gene>
    <name evidence="2" type="ORF">AMECASPLE_038350</name>
</gene>
<feature type="compositionally biased region" description="Pro residues" evidence="1">
    <location>
        <begin position="63"/>
        <end position="85"/>
    </location>
</feature>
<proteinExistence type="predicted"/>
<accession>A0ABV0Z611</accession>